<keyword evidence="9 11" id="KW-0460">Magnesium</keyword>
<keyword evidence="6 11" id="KW-0547">Nucleotide-binding</keyword>
<feature type="domain" description="Aminoglycoside phosphotransferase" evidence="12">
    <location>
        <begin position="32"/>
        <end position="259"/>
    </location>
</feature>
<keyword evidence="2 11" id="KW-0723">Serine/threonine-protein kinase</keyword>
<comment type="cofactor">
    <cofactor evidence="11">
        <name>Mg(2+)</name>
        <dbReference type="ChEBI" id="CHEBI:18420"/>
    </cofactor>
</comment>
<evidence type="ECO:0000256" key="6">
    <source>
        <dbReference type="ARBA" id="ARBA00022741"/>
    </source>
</evidence>
<dbReference type="HAMAP" id="MF_01497">
    <property type="entry name" value="SrkA_kinase"/>
    <property type="match status" value="1"/>
</dbReference>
<comment type="subcellular location">
    <subcellularLocation>
        <location evidence="11">Cytoplasm</location>
    </subcellularLocation>
</comment>
<accession>A0A097QX39</accession>
<name>A0A097QX39_HAFAL</name>
<keyword evidence="4 11" id="KW-0808">Transferase</keyword>
<dbReference type="AlphaFoldDB" id="A0A097QX39"/>
<evidence type="ECO:0000256" key="8">
    <source>
        <dbReference type="ARBA" id="ARBA00022840"/>
    </source>
</evidence>
<dbReference type="HOGENOM" id="CLU_054715_0_0_6"/>
<evidence type="ECO:0000256" key="5">
    <source>
        <dbReference type="ARBA" id="ARBA00022723"/>
    </source>
</evidence>
<dbReference type="PANTHER" id="PTHR39573:SF1">
    <property type="entry name" value="STRESS RESPONSE KINASE A"/>
    <property type="match status" value="1"/>
</dbReference>
<dbReference type="Proteomes" id="UP000029986">
    <property type="component" value="Chromosome"/>
</dbReference>
<evidence type="ECO:0000259" key="12">
    <source>
        <dbReference type="Pfam" id="PF01636"/>
    </source>
</evidence>
<dbReference type="GO" id="GO:0000287">
    <property type="term" value="F:magnesium ion binding"/>
    <property type="evidence" value="ECO:0007669"/>
    <property type="project" value="UniProtKB-UniRule"/>
</dbReference>
<keyword evidence="14" id="KW-1185">Reference proteome</keyword>
<gene>
    <name evidence="11" type="primary">srkA</name>
    <name evidence="13" type="ORF">AT03_00430</name>
</gene>
<dbReference type="Gene3D" id="1.10.510.10">
    <property type="entry name" value="Transferase(Phosphotransferase) domain 1"/>
    <property type="match status" value="1"/>
</dbReference>
<feature type="active site" evidence="11">
    <location>
        <position position="217"/>
    </location>
</feature>
<sequence>MTNPTFSFQTLTPDLILDAIESTGIRIDSGLTELNSYENRVFQLMDEERQRYVAKFYRPERWSDSQIGEEHGFARELSDSEIPVVAPLSLNGQTLHHFAGYAFTLFPSVGGRAYEIDNDDQLEWVGRYMARIHQVGQQKLFTERPTIGLDEYLYQPRAVLERTSLIPTKLKPAFLAALESLISEVEQYWTTDWAPVRLHGDCHPGNILWRDGPLFVDLDDARNGPAVQDLWMLLHGERQEQLIQLDILLEAYGEFADFDSQQLKLIEPLRAMRMVHYLAWVARRWQDPAFPKSFPWMTDESFWLRQTSAFMEQVKLLQAPPLQLMPMY</sequence>
<keyword evidence="8 11" id="KW-0067">ATP-binding</keyword>
<dbReference type="eggNOG" id="COG2334">
    <property type="taxonomic scope" value="Bacteria"/>
</dbReference>
<keyword evidence="1 11" id="KW-0963">Cytoplasm</keyword>
<evidence type="ECO:0000256" key="11">
    <source>
        <dbReference type="HAMAP-Rule" id="MF_01497"/>
    </source>
</evidence>
<dbReference type="PANTHER" id="PTHR39573">
    <property type="entry name" value="STRESS RESPONSE KINASE A"/>
    <property type="match status" value="1"/>
</dbReference>
<feature type="site" description="ATP" evidence="11">
    <location>
        <position position="36"/>
    </location>
</feature>
<reference evidence="13 14" key="1">
    <citation type="journal article" date="2014" name="Gut Pathog.">
        <title>Gene clusters of Hafnia alvei strain FB1 important in survival and pathogenesis: a draft genome perspective.</title>
        <authorList>
            <person name="Tan J.Y."/>
            <person name="Yin W.F."/>
            <person name="Chan K.G."/>
        </authorList>
    </citation>
    <scope>NUCLEOTIDE SEQUENCE [LARGE SCALE GENOMIC DNA]</scope>
    <source>
        <strain evidence="13 14">FB1</strain>
    </source>
</reference>
<evidence type="ECO:0000313" key="13">
    <source>
        <dbReference type="EMBL" id="AIU71016.1"/>
    </source>
</evidence>
<dbReference type="SUPFAM" id="SSF56112">
    <property type="entry name" value="Protein kinase-like (PK-like)"/>
    <property type="match status" value="1"/>
</dbReference>
<comment type="catalytic activity">
    <reaction evidence="11">
        <text>L-threonyl-[protein] + ATP = O-phospho-L-threonyl-[protein] + ADP + H(+)</text>
        <dbReference type="Rhea" id="RHEA:46608"/>
        <dbReference type="Rhea" id="RHEA-COMP:11060"/>
        <dbReference type="Rhea" id="RHEA-COMP:11605"/>
        <dbReference type="ChEBI" id="CHEBI:15378"/>
        <dbReference type="ChEBI" id="CHEBI:30013"/>
        <dbReference type="ChEBI" id="CHEBI:30616"/>
        <dbReference type="ChEBI" id="CHEBI:61977"/>
        <dbReference type="ChEBI" id="CHEBI:456216"/>
        <dbReference type="EC" id="2.7.11.1"/>
    </reaction>
</comment>
<keyword evidence="7 11" id="KW-0418">Kinase</keyword>
<dbReference type="OrthoDB" id="5392197at2"/>
<dbReference type="InterPro" id="IPR032882">
    <property type="entry name" value="SrkA/RdoA"/>
</dbReference>
<feature type="binding site" evidence="11">
    <location>
        <position position="206"/>
    </location>
    <ligand>
        <name>Mg(2+)</name>
        <dbReference type="ChEBI" id="CHEBI:18420"/>
    </ligand>
</feature>
<dbReference type="GO" id="GO:0106310">
    <property type="term" value="F:protein serine kinase activity"/>
    <property type="evidence" value="ECO:0007669"/>
    <property type="project" value="RHEA"/>
</dbReference>
<evidence type="ECO:0000313" key="14">
    <source>
        <dbReference type="Proteomes" id="UP000029986"/>
    </source>
</evidence>
<keyword evidence="5 11" id="KW-0479">Metal-binding</keyword>
<evidence type="ECO:0000256" key="9">
    <source>
        <dbReference type="ARBA" id="ARBA00022842"/>
    </source>
</evidence>
<dbReference type="GO" id="GO:0005737">
    <property type="term" value="C:cytoplasm"/>
    <property type="evidence" value="ECO:0007669"/>
    <property type="project" value="UniProtKB-SubCell"/>
</dbReference>
<evidence type="ECO:0000256" key="7">
    <source>
        <dbReference type="ARBA" id="ARBA00022777"/>
    </source>
</evidence>
<dbReference type="GO" id="GO:0004674">
    <property type="term" value="F:protein serine/threonine kinase activity"/>
    <property type="evidence" value="ECO:0007669"/>
    <property type="project" value="UniProtKB-UniRule"/>
</dbReference>
<dbReference type="Pfam" id="PF01636">
    <property type="entry name" value="APH"/>
    <property type="match status" value="1"/>
</dbReference>
<evidence type="ECO:0000256" key="10">
    <source>
        <dbReference type="ARBA" id="ARBA00023016"/>
    </source>
</evidence>
<keyword evidence="3 11" id="KW-0597">Phosphoprotein</keyword>
<dbReference type="InterPro" id="IPR011009">
    <property type="entry name" value="Kinase-like_dom_sf"/>
</dbReference>
<evidence type="ECO:0000256" key="1">
    <source>
        <dbReference type="ARBA" id="ARBA00022490"/>
    </source>
</evidence>
<dbReference type="Gene3D" id="3.30.200.70">
    <property type="match status" value="1"/>
</dbReference>
<evidence type="ECO:0000256" key="3">
    <source>
        <dbReference type="ARBA" id="ARBA00022553"/>
    </source>
</evidence>
<dbReference type="InterPro" id="IPR002575">
    <property type="entry name" value="Aminoglycoside_PTrfase"/>
</dbReference>
<dbReference type="NCBIfam" id="NF008738">
    <property type="entry name" value="PRK11768.1"/>
    <property type="match status" value="1"/>
</dbReference>
<dbReference type="GO" id="GO:0005524">
    <property type="term" value="F:ATP binding"/>
    <property type="evidence" value="ECO:0007669"/>
    <property type="project" value="UniProtKB-UniRule"/>
</dbReference>
<feature type="active site" description="Proton acceptor" evidence="11">
    <location>
        <position position="201"/>
    </location>
</feature>
<dbReference type="EC" id="2.7.11.1" evidence="11"/>
<comment type="similarity">
    <text evidence="11">Belongs to the SrkA/RdoA protein kinase family.</text>
</comment>
<dbReference type="EMBL" id="CP009706">
    <property type="protein sequence ID" value="AIU71016.1"/>
    <property type="molecule type" value="Genomic_DNA"/>
</dbReference>
<dbReference type="KEGG" id="hav:AT03_00430"/>
<organism evidence="13 14">
    <name type="scientific">Hafnia alvei FB1</name>
    <dbReference type="NCBI Taxonomy" id="1453496"/>
    <lineage>
        <taxon>Bacteria</taxon>
        <taxon>Pseudomonadati</taxon>
        <taxon>Pseudomonadota</taxon>
        <taxon>Gammaproteobacteria</taxon>
        <taxon>Enterobacterales</taxon>
        <taxon>Hafniaceae</taxon>
        <taxon>Hafnia</taxon>
    </lineage>
</organism>
<evidence type="ECO:0000256" key="2">
    <source>
        <dbReference type="ARBA" id="ARBA00022527"/>
    </source>
</evidence>
<keyword evidence="10 11" id="KW-0346">Stress response</keyword>
<dbReference type="PATRIC" id="fig|1453496.5.peg.95"/>
<dbReference type="RefSeq" id="WP_025799763.1">
    <property type="nucleotide sequence ID" value="NZ_CP009706.1"/>
</dbReference>
<dbReference type="Gene3D" id="1.20.1270.170">
    <property type="match status" value="1"/>
</dbReference>
<comment type="subunit">
    <text evidence="11">Monomer.</text>
</comment>
<protein>
    <recommendedName>
        <fullName evidence="11">Stress response kinase A</fullName>
        <ecNumber evidence="11">2.7.11.1</ecNumber>
    </recommendedName>
    <alternativeName>
        <fullName evidence="11">Serine/threonine-protein kinase SrkA</fullName>
    </alternativeName>
</protein>
<comment type="catalytic activity">
    <reaction evidence="11">
        <text>L-seryl-[protein] + ATP = O-phospho-L-seryl-[protein] + ADP + H(+)</text>
        <dbReference type="Rhea" id="RHEA:17989"/>
        <dbReference type="Rhea" id="RHEA-COMP:9863"/>
        <dbReference type="Rhea" id="RHEA-COMP:11604"/>
        <dbReference type="ChEBI" id="CHEBI:15378"/>
        <dbReference type="ChEBI" id="CHEBI:29999"/>
        <dbReference type="ChEBI" id="CHEBI:30616"/>
        <dbReference type="ChEBI" id="CHEBI:83421"/>
        <dbReference type="ChEBI" id="CHEBI:456216"/>
        <dbReference type="EC" id="2.7.11.1"/>
    </reaction>
</comment>
<comment type="function">
    <text evidence="11">A protein kinase that phosphorylates Ser and Thr residues. Probably acts to suppress the effects of stress linked to accumulation of reactive oxygen species. Probably involved in the extracytoplasmic stress response.</text>
</comment>
<proteinExistence type="inferred from homology"/>
<feature type="binding site" evidence="11">
    <location>
        <position position="217"/>
    </location>
    <ligand>
        <name>Mg(2+)</name>
        <dbReference type="ChEBI" id="CHEBI:18420"/>
    </ligand>
</feature>
<evidence type="ECO:0000256" key="4">
    <source>
        <dbReference type="ARBA" id="ARBA00022679"/>
    </source>
</evidence>